<dbReference type="AlphaFoldDB" id="A0A162Y9K6"/>
<dbReference type="STRING" id="1642818.AWE51_10600"/>
<evidence type="ECO:0000313" key="2">
    <source>
        <dbReference type="EMBL" id="KZS39008.1"/>
    </source>
</evidence>
<dbReference type="NCBIfam" id="TIGR03604">
    <property type="entry name" value="TOMM_cyclo_SagD"/>
    <property type="match status" value="1"/>
</dbReference>
<dbReference type="NCBIfam" id="TIGR00702">
    <property type="entry name" value="YcaO-type kinase domain"/>
    <property type="match status" value="1"/>
</dbReference>
<reference evidence="2 3" key="1">
    <citation type="submission" date="2016-01" db="EMBL/GenBank/DDBJ databases">
        <title>The draft genome sequence of Aquimarina sp. RZW4-3-2.</title>
        <authorList>
            <person name="Wang Y."/>
        </authorList>
    </citation>
    <scope>NUCLEOTIDE SEQUENCE [LARGE SCALE GENOMIC DNA]</scope>
    <source>
        <strain evidence="2 3">RZW4-3-2</strain>
    </source>
</reference>
<dbReference type="Gene3D" id="3.30.160.660">
    <property type="match status" value="1"/>
</dbReference>
<dbReference type="Gene3D" id="3.90.930.60">
    <property type="match status" value="1"/>
</dbReference>
<dbReference type="PANTHER" id="PTHR37809:SF1">
    <property type="entry name" value="RIBOSOMAL PROTEIN S12 METHYLTHIOTRANSFERASE ACCESSORY FACTOR YCAO"/>
    <property type="match status" value="1"/>
</dbReference>
<gene>
    <name evidence="2" type="ORF">AWE51_10600</name>
</gene>
<sequence>MPDTFYRIKEKYTKVNVNDHYTIMTSERDSVVLQSPLAIQLLEKISGEKITKDFIVANYEHYSSNLSDVIITLHQLESEGYITQSKPYFTPEQTAYWEESGYDTNTLSTIFKNKSIAVRALGSVDTMMFNDACRNVGIEFSETPTLIVVLTTDYLHPDLESVNQEMLDHQIPWLLLKLNGTTPYIGPLILPDNADSACWACLQHRLALHDQESKLYQALAKTNHTIARPVINHPLAQQWGISVALSELVSWMYHDHNDQLFNHLIAINTKTRKQSTHRVVKRPQCRACGTKEVLSQHPSPIDLKKEDILSDHLGGYRTVPPEVTLEKYMHHVSDITGVVPYLRAYHPVEDAPIYNFGSGKNMALQSSSLFWLNLHLRSANGGKGKTEIQAKTGALCEAIERYSLMYQGEAYKVQAAFKDLDVKIHPNQCMLYSNAQYQDRERINNESTKFYSLIPIAFDTDEVMDWTPVYSLTHKEFKFLPSCYCYAQYPAKDEKRLYAYPDSNGCAAGNTIEEAILQGFLELVERDAAAIWWYNRIQYPEVALETAGNEYVNKMMRYYKDINRSLYVLDITTDLEIPVFVAISHSIKEDEKDKVLYAFGAHVDANIALERAIIELNQLLPVVINDKKDYLTTDKVFIDWLNNATLKDNTYLIPLDKEKKNMQADYAKLCPATVYDSLQFCIEKAKKQGLETLALDLTQPDIGLSVAKVIVPGLRHFWRRTAPGRLYDVPVKMGKFKEPLTEEELNPLSIFI</sequence>
<evidence type="ECO:0000259" key="1">
    <source>
        <dbReference type="PROSITE" id="PS51664"/>
    </source>
</evidence>
<dbReference type="PANTHER" id="PTHR37809">
    <property type="entry name" value="RIBOSOMAL PROTEIN S12 METHYLTHIOTRANSFERASE ACCESSORY FACTOR YCAO"/>
    <property type="match status" value="1"/>
</dbReference>
<dbReference type="EMBL" id="LQRT01000035">
    <property type="protein sequence ID" value="KZS39008.1"/>
    <property type="molecule type" value="Genomic_DNA"/>
</dbReference>
<dbReference type="Proteomes" id="UP000076715">
    <property type="component" value="Unassembled WGS sequence"/>
</dbReference>
<dbReference type="Gene3D" id="3.30.1330.230">
    <property type="match status" value="1"/>
</dbReference>
<protein>
    <recommendedName>
        <fullName evidence="1">YcaO domain-containing protein</fullName>
    </recommendedName>
</protein>
<feature type="domain" description="YcaO" evidence="1">
    <location>
        <begin position="382"/>
        <end position="752"/>
    </location>
</feature>
<dbReference type="NCBIfam" id="TIGR03882">
    <property type="entry name" value="cyclo_dehyd_2"/>
    <property type="match status" value="1"/>
</dbReference>
<evidence type="ECO:0000313" key="3">
    <source>
        <dbReference type="Proteomes" id="UP000076715"/>
    </source>
</evidence>
<keyword evidence="3" id="KW-1185">Reference proteome</keyword>
<dbReference type="InterPro" id="IPR027624">
    <property type="entry name" value="TOMM_cyclo_SagD"/>
</dbReference>
<dbReference type="InterPro" id="IPR022291">
    <property type="entry name" value="Bacteriocin_synth_cyclodeHase"/>
</dbReference>
<organism evidence="2 3">
    <name type="scientific">Aquimarina aggregata</name>
    <dbReference type="NCBI Taxonomy" id="1642818"/>
    <lineage>
        <taxon>Bacteria</taxon>
        <taxon>Pseudomonadati</taxon>
        <taxon>Bacteroidota</taxon>
        <taxon>Flavobacteriia</taxon>
        <taxon>Flavobacteriales</taxon>
        <taxon>Flavobacteriaceae</taxon>
        <taxon>Aquimarina</taxon>
    </lineage>
</organism>
<dbReference type="Gene3D" id="3.40.50.720">
    <property type="entry name" value="NAD(P)-binding Rossmann-like Domain"/>
    <property type="match status" value="1"/>
</dbReference>
<dbReference type="Pfam" id="PF02624">
    <property type="entry name" value="YcaO"/>
    <property type="match status" value="1"/>
</dbReference>
<comment type="caution">
    <text evidence="2">The sequence shown here is derived from an EMBL/GenBank/DDBJ whole genome shotgun (WGS) entry which is preliminary data.</text>
</comment>
<proteinExistence type="predicted"/>
<name>A0A162Y9K6_9FLAO</name>
<dbReference type="InterPro" id="IPR003776">
    <property type="entry name" value="YcaO-like_dom"/>
</dbReference>
<dbReference type="RefSeq" id="WP_066316570.1">
    <property type="nucleotide sequence ID" value="NZ_LQRT01000035.1"/>
</dbReference>
<dbReference type="PROSITE" id="PS51664">
    <property type="entry name" value="YCAO"/>
    <property type="match status" value="1"/>
</dbReference>
<accession>A0A162Y9K6</accession>
<dbReference type="OrthoDB" id="2379922at2"/>
<dbReference type="Gene3D" id="3.30.40.250">
    <property type="match status" value="1"/>
</dbReference>